<dbReference type="AlphaFoldDB" id="A0A3F3Q982"/>
<dbReference type="RefSeq" id="XP_026628735.1">
    <property type="nucleotide sequence ID" value="XM_026765359.1"/>
</dbReference>
<name>A0A3F3Q982_9EURO</name>
<sequence>MRRYNKKNKKEVTTYQVMKSEALSCVALAQIARMRGRLGRQRNQELERTRDNSGEVEKR</sequence>
<dbReference type="EMBL" id="KZ852039">
    <property type="protein sequence ID" value="RDH35713.1"/>
    <property type="molecule type" value="Genomic_DNA"/>
</dbReference>
<evidence type="ECO:0000313" key="3">
    <source>
        <dbReference type="Proteomes" id="UP000253729"/>
    </source>
</evidence>
<evidence type="ECO:0000313" key="2">
    <source>
        <dbReference type="EMBL" id="RDH35713.1"/>
    </source>
</evidence>
<accession>A0A3F3Q982</accession>
<evidence type="ECO:0000256" key="1">
    <source>
        <dbReference type="SAM" id="MobiDB-lite"/>
    </source>
</evidence>
<dbReference type="Proteomes" id="UP000253729">
    <property type="component" value="Unassembled WGS sequence"/>
</dbReference>
<dbReference type="GeneID" id="38133715"/>
<feature type="region of interest" description="Disordered" evidence="1">
    <location>
        <begin position="36"/>
        <end position="59"/>
    </location>
</feature>
<keyword evidence="3" id="KW-1185">Reference proteome</keyword>
<feature type="compositionally biased region" description="Basic and acidic residues" evidence="1">
    <location>
        <begin position="42"/>
        <end position="59"/>
    </location>
</feature>
<proteinExistence type="predicted"/>
<reference evidence="2 3" key="1">
    <citation type="submission" date="2018-07" db="EMBL/GenBank/DDBJ databases">
        <title>The genomes of Aspergillus section Nigri reveals drivers in fungal speciation.</title>
        <authorList>
            <consortium name="DOE Joint Genome Institute"/>
            <person name="Vesth T.C."/>
            <person name="Nybo J."/>
            <person name="Theobald S."/>
            <person name="Brandl J."/>
            <person name="Frisvad J.C."/>
            <person name="Nielsen K.F."/>
            <person name="Lyhne E.K."/>
            <person name="Kogle M.E."/>
            <person name="Kuo A."/>
            <person name="Riley R."/>
            <person name="Clum A."/>
            <person name="Nolan M."/>
            <person name="Lipzen A."/>
            <person name="Salamov A."/>
            <person name="Henrissat B."/>
            <person name="Wiebenga A."/>
            <person name="De vries R.P."/>
            <person name="Grigoriev I.V."/>
            <person name="Mortensen U.H."/>
            <person name="Andersen M.R."/>
            <person name="Baker S.E."/>
        </authorList>
    </citation>
    <scope>NUCLEOTIDE SEQUENCE [LARGE SCALE GENOMIC DNA]</scope>
    <source>
        <strain evidence="2 3">CBS 139.54b</strain>
    </source>
</reference>
<protein>
    <submittedName>
        <fullName evidence="2">Uncharacterized protein</fullName>
    </submittedName>
</protein>
<organism evidence="2 3">
    <name type="scientific">Aspergillus welwitschiae</name>
    <dbReference type="NCBI Taxonomy" id="1341132"/>
    <lineage>
        <taxon>Eukaryota</taxon>
        <taxon>Fungi</taxon>
        <taxon>Dikarya</taxon>
        <taxon>Ascomycota</taxon>
        <taxon>Pezizomycotina</taxon>
        <taxon>Eurotiomycetes</taxon>
        <taxon>Eurotiomycetidae</taxon>
        <taxon>Eurotiales</taxon>
        <taxon>Aspergillaceae</taxon>
        <taxon>Aspergillus</taxon>
        <taxon>Aspergillus subgen. Circumdati</taxon>
    </lineage>
</organism>
<gene>
    <name evidence="2" type="ORF">BDQ94DRAFT_139080</name>
</gene>